<accession>A0A150JQ97</accession>
<gene>
    <name evidence="1" type="ORF">B4098_2122</name>
</gene>
<protein>
    <submittedName>
        <fullName evidence="1">Uncharacterized protein</fullName>
    </submittedName>
</protein>
<proteinExistence type="predicted"/>
<organism evidence="1 2">
    <name type="scientific">Heyndrickxia coagulans</name>
    <name type="common">Weizmannia coagulans</name>
    <dbReference type="NCBI Taxonomy" id="1398"/>
    <lineage>
        <taxon>Bacteria</taxon>
        <taxon>Bacillati</taxon>
        <taxon>Bacillota</taxon>
        <taxon>Bacilli</taxon>
        <taxon>Bacillales</taxon>
        <taxon>Bacillaceae</taxon>
        <taxon>Heyndrickxia</taxon>
    </lineage>
</organism>
<dbReference type="EMBL" id="LQYG01000112">
    <property type="protein sequence ID" value="KYC59470.1"/>
    <property type="molecule type" value="Genomic_DNA"/>
</dbReference>
<dbReference type="AlphaFoldDB" id="A0A150JQ97"/>
<evidence type="ECO:0000313" key="1">
    <source>
        <dbReference type="EMBL" id="KYC59470.1"/>
    </source>
</evidence>
<comment type="caution">
    <text evidence="1">The sequence shown here is derived from an EMBL/GenBank/DDBJ whole genome shotgun (WGS) entry which is preliminary data.</text>
</comment>
<sequence>MQIASGWISSVLQCMYLPNRMEKGSLQWKIVTTYKILLFLF</sequence>
<dbReference type="Proteomes" id="UP000075288">
    <property type="component" value="Unassembled WGS sequence"/>
</dbReference>
<reference evidence="1 2" key="1">
    <citation type="submission" date="2016-01" db="EMBL/GenBank/DDBJ databases">
        <title>Genome Sequences of Twelve Sporeforming Bacillus Species Isolated from Foods.</title>
        <authorList>
            <person name="Berendsen E.M."/>
            <person name="Wells-Bennik M.H."/>
            <person name="Krawcyk A.O."/>
            <person name="De Jong A."/>
            <person name="Holsappel S."/>
            <person name="Eijlander R.T."/>
            <person name="Kuipers O.P."/>
        </authorList>
    </citation>
    <scope>NUCLEOTIDE SEQUENCE [LARGE SCALE GENOMIC DNA]</scope>
    <source>
        <strain evidence="1 2">B4098</strain>
    </source>
</reference>
<evidence type="ECO:0000313" key="2">
    <source>
        <dbReference type="Proteomes" id="UP000075288"/>
    </source>
</evidence>
<name>A0A150JQ97_HEYCO</name>